<comment type="cofactor">
    <cofactor evidence="1">
        <name>a divalent metal cation</name>
        <dbReference type="ChEBI" id="CHEBI:60240"/>
    </cofactor>
</comment>
<organism evidence="8 9">
    <name type="scientific">Methylomagnum ishizawai</name>
    <dbReference type="NCBI Taxonomy" id="1760988"/>
    <lineage>
        <taxon>Bacteria</taxon>
        <taxon>Pseudomonadati</taxon>
        <taxon>Pseudomonadota</taxon>
        <taxon>Gammaproteobacteria</taxon>
        <taxon>Methylococcales</taxon>
        <taxon>Methylococcaceae</taxon>
        <taxon>Methylomagnum</taxon>
    </lineage>
</organism>
<keyword evidence="4" id="KW-0378">Hydrolase</keyword>
<keyword evidence="3" id="KW-0255">Endonuclease</keyword>
<dbReference type="PANTHER" id="PTHR30636:SF3">
    <property type="entry name" value="UPF0701 PROTEIN YICC"/>
    <property type="match status" value="1"/>
</dbReference>
<dbReference type="RefSeq" id="WP_254899327.1">
    <property type="nucleotide sequence ID" value="NZ_FXAM01000001.1"/>
</dbReference>
<evidence type="ECO:0000256" key="5">
    <source>
        <dbReference type="ARBA" id="ARBA00035648"/>
    </source>
</evidence>
<accession>A0A1Y6CTM2</accession>
<dbReference type="PANTHER" id="PTHR30636">
    <property type="entry name" value="UPF0701 PROTEIN YICC"/>
    <property type="match status" value="1"/>
</dbReference>
<dbReference type="Proteomes" id="UP000192923">
    <property type="component" value="Unassembled WGS sequence"/>
</dbReference>
<proteinExistence type="inferred from homology"/>
<dbReference type="STRING" id="1760988.SAMN02949497_1298"/>
<dbReference type="GO" id="GO:0004521">
    <property type="term" value="F:RNA endonuclease activity"/>
    <property type="evidence" value="ECO:0007669"/>
    <property type="project" value="InterPro"/>
</dbReference>
<keyword evidence="9" id="KW-1185">Reference proteome</keyword>
<evidence type="ECO:0000256" key="1">
    <source>
        <dbReference type="ARBA" id="ARBA00001968"/>
    </source>
</evidence>
<dbReference type="Pfam" id="PF03755">
    <property type="entry name" value="YicC-like_N"/>
    <property type="match status" value="1"/>
</dbReference>
<protein>
    <submittedName>
        <fullName evidence="8">TIGR00255 family protein</fullName>
    </submittedName>
</protein>
<evidence type="ECO:0000313" key="9">
    <source>
        <dbReference type="Proteomes" id="UP000192923"/>
    </source>
</evidence>
<evidence type="ECO:0000256" key="4">
    <source>
        <dbReference type="ARBA" id="ARBA00022801"/>
    </source>
</evidence>
<evidence type="ECO:0000259" key="7">
    <source>
        <dbReference type="Pfam" id="PF08340"/>
    </source>
</evidence>
<evidence type="ECO:0000256" key="2">
    <source>
        <dbReference type="ARBA" id="ARBA00022722"/>
    </source>
</evidence>
<dbReference type="InterPro" id="IPR013551">
    <property type="entry name" value="YicC-like_C"/>
</dbReference>
<dbReference type="GO" id="GO:0016787">
    <property type="term" value="F:hydrolase activity"/>
    <property type="evidence" value="ECO:0007669"/>
    <property type="project" value="UniProtKB-KW"/>
</dbReference>
<dbReference type="InterPro" id="IPR013527">
    <property type="entry name" value="YicC-like_N"/>
</dbReference>
<evidence type="ECO:0000313" key="8">
    <source>
        <dbReference type="EMBL" id="SMF93999.1"/>
    </source>
</evidence>
<dbReference type="AlphaFoldDB" id="A0A1Y6CTM2"/>
<dbReference type="InterPro" id="IPR005229">
    <property type="entry name" value="YicC/YloC-like"/>
</dbReference>
<dbReference type="EMBL" id="FXAM01000001">
    <property type="protein sequence ID" value="SMF93999.1"/>
    <property type="molecule type" value="Genomic_DNA"/>
</dbReference>
<dbReference type="NCBIfam" id="TIGR00255">
    <property type="entry name" value="YicC/YloC family endoribonuclease"/>
    <property type="match status" value="1"/>
</dbReference>
<sequence length="285" mass="31779">MTAFAGAEREVQGWRFAWELRSVNHRYLDVALRLPDALRFLEPEARNRIAGRIKRGRVDATLSWKKTEQGEAAIHVNRALVAQLLAAAREVEALGGAALAGFNAFEVLKWPGALHEPEADREALAAAVLDLLAEALDKMVAGRGAEGRLLAGFIEERCLKMKEQVGAARVRLPEVLQAMRQKVVARLQEVAANPDADRLEQELVYLAQKLDVAEELDRLGAHIDEVLRTLKQKEPVGRRLDFLLQELNREANTLGSKSADAETTRASVEMKVLIEQMREQIQNIE</sequence>
<feature type="domain" description="Endoribonuclease YicC-like N-terminal" evidence="6">
    <location>
        <begin position="1"/>
        <end position="151"/>
    </location>
</feature>
<name>A0A1Y6CTM2_9GAMM</name>
<dbReference type="Pfam" id="PF08340">
    <property type="entry name" value="YicC-like_C"/>
    <property type="match status" value="1"/>
</dbReference>
<evidence type="ECO:0000259" key="6">
    <source>
        <dbReference type="Pfam" id="PF03755"/>
    </source>
</evidence>
<keyword evidence="2" id="KW-0540">Nuclease</keyword>
<comment type="similarity">
    <text evidence="5">Belongs to the YicC/YloC family.</text>
</comment>
<reference evidence="8 9" key="1">
    <citation type="submission" date="2016-12" db="EMBL/GenBank/DDBJ databases">
        <authorList>
            <person name="Song W.-J."/>
            <person name="Kurnit D.M."/>
        </authorList>
    </citation>
    <scope>NUCLEOTIDE SEQUENCE [LARGE SCALE GENOMIC DNA]</scope>
    <source>
        <strain evidence="8 9">175</strain>
    </source>
</reference>
<gene>
    <name evidence="8" type="ORF">SAMN02949497_1298</name>
</gene>
<evidence type="ECO:0000256" key="3">
    <source>
        <dbReference type="ARBA" id="ARBA00022759"/>
    </source>
</evidence>
<feature type="domain" description="Endoribonuclease YicC-like C-terminal" evidence="7">
    <location>
        <begin position="171"/>
        <end position="285"/>
    </location>
</feature>